<accession>A0A1B7K464</accession>
<dbReference type="InterPro" id="IPR025603">
    <property type="entry name" value="YebF/ColM_immunity"/>
</dbReference>
<evidence type="ECO:0000256" key="1">
    <source>
        <dbReference type="ARBA" id="ARBA00023157"/>
    </source>
</evidence>
<dbReference type="EMBL" id="LXEW01000003">
    <property type="protein sequence ID" value="OAT54947.1"/>
    <property type="molecule type" value="Genomic_DNA"/>
</dbReference>
<dbReference type="OrthoDB" id="6454940at2"/>
<sequence length="121" mass="13196">MKANRKIAVVLGGCALVFSSFALSVNQDEGKAAPFVSCGNLTEPQIAAQVKSDFIHNRLPRWADEKALLGKKAVAWVNDKEVTKADAIYTVPLVVRGAKTDLQYRVAVDCENNTITYNTVK</sequence>
<dbReference type="AlphaFoldDB" id="A0A1B7K464"/>
<dbReference type="Proteomes" id="UP000078224">
    <property type="component" value="Unassembled WGS sequence"/>
</dbReference>
<evidence type="ECO:0000256" key="2">
    <source>
        <dbReference type="PROSITE-ProRule" id="PRU01323"/>
    </source>
</evidence>
<keyword evidence="3" id="KW-0732">Signal</keyword>
<evidence type="ECO:0000313" key="4">
    <source>
        <dbReference type="EMBL" id="OAT54947.1"/>
    </source>
</evidence>
<dbReference type="NCBIfam" id="NF041240">
    <property type="entry name" value="YebF_not_Cmi"/>
    <property type="match status" value="1"/>
</dbReference>
<gene>
    <name evidence="4" type="ORF">M998_0096</name>
</gene>
<reference evidence="4 5" key="1">
    <citation type="submission" date="2016-04" db="EMBL/GenBank/DDBJ databases">
        <title>ATOL: Assembling a taxonomically balanced genome-scale reconstruction of the evolutionary history of the Enterobacteriaceae.</title>
        <authorList>
            <person name="Plunkett G.III."/>
            <person name="Neeno-Eckwall E.C."/>
            <person name="Glasner J.D."/>
            <person name="Perna N.T."/>
        </authorList>
    </citation>
    <scope>NUCLEOTIDE SEQUENCE [LARGE SCALE GENOMIC DNA]</scope>
    <source>
        <strain evidence="4 5">ATCC 35613</strain>
    </source>
</reference>
<dbReference type="InterPro" id="IPR038703">
    <property type="entry name" value="YebF/Cmi_sf"/>
</dbReference>
<keyword evidence="1" id="KW-1015">Disulfide bond</keyword>
<comment type="caution">
    <text evidence="2">Lacks conserved residue(s) required for the propagation of feature annotation.</text>
</comment>
<evidence type="ECO:0000256" key="3">
    <source>
        <dbReference type="SAM" id="SignalP"/>
    </source>
</evidence>
<protein>
    <submittedName>
        <fullName evidence="4">Putative exported protein</fullName>
    </submittedName>
</protein>
<comment type="caution">
    <text evidence="4">The sequence shown here is derived from an EMBL/GenBank/DDBJ whole genome shotgun (WGS) entry which is preliminary data.</text>
</comment>
<keyword evidence="5" id="KW-1185">Reference proteome</keyword>
<dbReference type="PATRIC" id="fig|1354272.4.peg.100"/>
<organism evidence="4 5">
    <name type="scientific">Providencia heimbachae ATCC 35613</name>
    <dbReference type="NCBI Taxonomy" id="1354272"/>
    <lineage>
        <taxon>Bacteria</taxon>
        <taxon>Pseudomonadati</taxon>
        <taxon>Pseudomonadota</taxon>
        <taxon>Gammaproteobacteria</taxon>
        <taxon>Enterobacterales</taxon>
        <taxon>Morganellaceae</taxon>
        <taxon>Providencia</taxon>
    </lineage>
</organism>
<dbReference type="PROSITE" id="PS51979">
    <property type="entry name" value="YEBF_CMI"/>
    <property type="match status" value="1"/>
</dbReference>
<feature type="signal peptide" evidence="3">
    <location>
        <begin position="1"/>
        <end position="22"/>
    </location>
</feature>
<proteinExistence type="predicted"/>
<evidence type="ECO:0000313" key="5">
    <source>
        <dbReference type="Proteomes" id="UP000078224"/>
    </source>
</evidence>
<dbReference type="RefSeq" id="WP_068907103.1">
    <property type="nucleotide sequence ID" value="NZ_LXEW01000003.1"/>
</dbReference>
<feature type="chain" id="PRO_5008595817" evidence="3">
    <location>
        <begin position="23"/>
        <end position="121"/>
    </location>
</feature>
<name>A0A1B7K464_9GAMM</name>
<dbReference type="Pfam" id="PF13995">
    <property type="entry name" value="YebF"/>
    <property type="match status" value="1"/>
</dbReference>
<dbReference type="Gene3D" id="3.10.450.300">
    <property type="entry name" value="YebF/Colicin-M immunity protein"/>
    <property type="match status" value="1"/>
</dbReference>